<feature type="compositionally biased region" description="Polar residues" evidence="1">
    <location>
        <begin position="59"/>
        <end position="77"/>
    </location>
</feature>
<dbReference type="Proteomes" id="UP001283361">
    <property type="component" value="Unassembled WGS sequence"/>
</dbReference>
<reference evidence="2" key="1">
    <citation type="journal article" date="2023" name="G3 (Bethesda)">
        <title>A reference genome for the long-term kleptoplast-retaining sea slug Elysia crispata morphotype clarki.</title>
        <authorList>
            <person name="Eastman K.E."/>
            <person name="Pendleton A.L."/>
            <person name="Shaikh M.A."/>
            <person name="Suttiyut T."/>
            <person name="Ogas R."/>
            <person name="Tomko P."/>
            <person name="Gavelis G."/>
            <person name="Widhalm J.R."/>
            <person name="Wisecaver J.H."/>
        </authorList>
    </citation>
    <scope>NUCLEOTIDE SEQUENCE</scope>
    <source>
        <strain evidence="2">ECLA1</strain>
    </source>
</reference>
<dbReference type="AlphaFoldDB" id="A0AAE0YAZ7"/>
<name>A0AAE0YAZ7_9GAST</name>
<protein>
    <submittedName>
        <fullName evidence="2">Uncharacterized protein</fullName>
    </submittedName>
</protein>
<comment type="caution">
    <text evidence="2">The sequence shown here is derived from an EMBL/GenBank/DDBJ whole genome shotgun (WGS) entry which is preliminary data.</text>
</comment>
<evidence type="ECO:0000313" key="2">
    <source>
        <dbReference type="EMBL" id="KAK3739038.1"/>
    </source>
</evidence>
<evidence type="ECO:0000256" key="1">
    <source>
        <dbReference type="SAM" id="MobiDB-lite"/>
    </source>
</evidence>
<evidence type="ECO:0000313" key="3">
    <source>
        <dbReference type="Proteomes" id="UP001283361"/>
    </source>
</evidence>
<keyword evidence="3" id="KW-1185">Reference proteome</keyword>
<proteinExistence type="predicted"/>
<accession>A0AAE0YAZ7</accession>
<gene>
    <name evidence="2" type="ORF">RRG08_033141</name>
</gene>
<sequence length="332" mass="36596">MWLPRDDIYPEVSAKALQVDKQGSLRNKTQHLNNNRWFSQSACMWLPREDDIYLESPPKLSSGQTRQPPEQNTTLEQQSLVQSVHIRSLVLVVTRRDKCCQLHVSYRTLNTSETLKTVCAARWADTNDGVESTGTNYARLPVLKLIDTLLEGKGNRGVKRSLTNHALPCLVWRGVVTLLTPANPVTGDLETAERSQGDSSHLILSVTADLETAERSQGDSSHLILSGRLLGEMSRDLTQVTGDLETAGRSQGDSSHLILSVTGDLETAERSQGDSSHLILSVTGDLETAERSQGDSSHLILSGRLLGEMSRDLTQLQEILRQQSAHRVTALT</sequence>
<organism evidence="2 3">
    <name type="scientific">Elysia crispata</name>
    <name type="common">lettuce slug</name>
    <dbReference type="NCBI Taxonomy" id="231223"/>
    <lineage>
        <taxon>Eukaryota</taxon>
        <taxon>Metazoa</taxon>
        <taxon>Spiralia</taxon>
        <taxon>Lophotrochozoa</taxon>
        <taxon>Mollusca</taxon>
        <taxon>Gastropoda</taxon>
        <taxon>Heterobranchia</taxon>
        <taxon>Euthyneura</taxon>
        <taxon>Panpulmonata</taxon>
        <taxon>Sacoglossa</taxon>
        <taxon>Placobranchoidea</taxon>
        <taxon>Plakobranchidae</taxon>
        <taxon>Elysia</taxon>
    </lineage>
</organism>
<feature type="region of interest" description="Disordered" evidence="1">
    <location>
        <begin position="56"/>
        <end position="77"/>
    </location>
</feature>
<dbReference type="EMBL" id="JAWDGP010006557">
    <property type="protein sequence ID" value="KAK3739038.1"/>
    <property type="molecule type" value="Genomic_DNA"/>
</dbReference>